<dbReference type="EMBL" id="JBBWUH010000010">
    <property type="protein sequence ID" value="KAK8155797.1"/>
    <property type="molecule type" value="Genomic_DNA"/>
</dbReference>
<keyword evidence="3" id="KW-1185">Reference proteome</keyword>
<dbReference type="Proteomes" id="UP001456524">
    <property type="component" value="Unassembled WGS sequence"/>
</dbReference>
<evidence type="ECO:0000256" key="1">
    <source>
        <dbReference type="SAM" id="MobiDB-lite"/>
    </source>
</evidence>
<evidence type="ECO:0000313" key="2">
    <source>
        <dbReference type="EMBL" id="KAK8155797.1"/>
    </source>
</evidence>
<organism evidence="2 3">
    <name type="scientific">Phyllosticta citrichinensis</name>
    <dbReference type="NCBI Taxonomy" id="1130410"/>
    <lineage>
        <taxon>Eukaryota</taxon>
        <taxon>Fungi</taxon>
        <taxon>Dikarya</taxon>
        <taxon>Ascomycota</taxon>
        <taxon>Pezizomycotina</taxon>
        <taxon>Dothideomycetes</taxon>
        <taxon>Dothideomycetes incertae sedis</taxon>
        <taxon>Botryosphaeriales</taxon>
        <taxon>Phyllostictaceae</taxon>
        <taxon>Phyllosticta</taxon>
    </lineage>
</organism>
<evidence type="ECO:0000313" key="3">
    <source>
        <dbReference type="Proteomes" id="UP001456524"/>
    </source>
</evidence>
<proteinExistence type="predicted"/>
<reference evidence="2 3" key="1">
    <citation type="journal article" date="2022" name="G3 (Bethesda)">
        <title>Enemy or ally: a genomic approach to elucidate the lifestyle of Phyllosticta citrichinaensis.</title>
        <authorList>
            <person name="Buijs V.A."/>
            <person name="Groenewald J.Z."/>
            <person name="Haridas S."/>
            <person name="LaButti K.M."/>
            <person name="Lipzen A."/>
            <person name="Martin F.M."/>
            <person name="Barry K."/>
            <person name="Grigoriev I.V."/>
            <person name="Crous P.W."/>
            <person name="Seidl M.F."/>
        </authorList>
    </citation>
    <scope>NUCLEOTIDE SEQUENCE [LARGE SCALE GENOMIC DNA]</scope>
    <source>
        <strain evidence="2 3">CBS 129764</strain>
    </source>
</reference>
<comment type="caution">
    <text evidence="2">The sequence shown here is derived from an EMBL/GenBank/DDBJ whole genome shotgun (WGS) entry which is preliminary data.</text>
</comment>
<feature type="compositionally biased region" description="Basic and acidic residues" evidence="1">
    <location>
        <begin position="251"/>
        <end position="264"/>
    </location>
</feature>
<dbReference type="PANTHER" id="PTHR40132">
    <property type="entry name" value="PRE-MRNA-SPLICING FACTOR 38B"/>
    <property type="match status" value="1"/>
</dbReference>
<gene>
    <name evidence="2" type="ORF">IWX90DRAFT_480801</name>
</gene>
<feature type="compositionally biased region" description="Basic residues" evidence="1">
    <location>
        <begin position="199"/>
        <end position="208"/>
    </location>
</feature>
<feature type="compositionally biased region" description="Basic and acidic residues" evidence="1">
    <location>
        <begin position="85"/>
        <end position="155"/>
    </location>
</feature>
<protein>
    <recommendedName>
        <fullName evidence="4">Pre-mRNA-splicing factor 38B</fullName>
    </recommendedName>
</protein>
<feature type="compositionally biased region" description="Basic and acidic residues" evidence="1">
    <location>
        <begin position="182"/>
        <end position="198"/>
    </location>
</feature>
<feature type="compositionally biased region" description="Basic and acidic residues" evidence="1">
    <location>
        <begin position="225"/>
        <end position="242"/>
    </location>
</feature>
<name>A0ABR1XI42_9PEZI</name>
<sequence>MPTDDPTDDYVAELLKKDAKASSNRYEAVGLEAVLPKRPTSKAPKPNTRFLRNILRETDSHNAALLAKEEAEAKARLTSLKNKRAPRDAKSILGKDLREAERSRRGRQERPSKRQRTDASDDDTQRDGTSKRRHNAERSSHSSKYESTRDRDSRGERRKHHGSDTEDAYNERRSRHHRRSHRDRDRSLSEGQDRELRHRTERSRRERRRSASAESSRERRHKSRRREDHSDNRRRRRDDGARRRNRSRSYSPDRSRSRSRDRHESRRKRRSSSASSTRADSATDDRRSRALATKSCITRDDDHDDSDTDPLDEILGPMPPSLEQAASRPRGRGATNFNNTIDKHFAADYDPSQDVRVDSEEEDDWDMALEALRDRQKWKQQGAERLKAAGFTDEEIEKWASGKEKSEEDVRWRKKGEAREWDRGKVMGEDGFVDLKAEWGRLKGT</sequence>
<accession>A0ABR1XI42</accession>
<feature type="region of interest" description="Disordered" evidence="1">
    <location>
        <begin position="75"/>
        <end position="344"/>
    </location>
</feature>
<dbReference type="PANTHER" id="PTHR40132:SF1">
    <property type="entry name" value="PRE-MRNA-SPLICING FACTOR 38B"/>
    <property type="match status" value="1"/>
</dbReference>
<evidence type="ECO:0008006" key="4">
    <source>
        <dbReference type="Google" id="ProtNLM"/>
    </source>
</evidence>
<feature type="compositionally biased region" description="Acidic residues" evidence="1">
    <location>
        <begin position="302"/>
        <end position="312"/>
    </location>
</feature>